<dbReference type="InterPro" id="IPR013154">
    <property type="entry name" value="ADH-like_N"/>
</dbReference>
<dbReference type="InterPro" id="IPR013149">
    <property type="entry name" value="ADH-like_C"/>
</dbReference>
<evidence type="ECO:0000259" key="1">
    <source>
        <dbReference type="SMART" id="SM00829"/>
    </source>
</evidence>
<dbReference type="InterPro" id="IPR011032">
    <property type="entry name" value="GroES-like_sf"/>
</dbReference>
<dbReference type="GO" id="GO:0016491">
    <property type="term" value="F:oxidoreductase activity"/>
    <property type="evidence" value="ECO:0007669"/>
    <property type="project" value="InterPro"/>
</dbReference>
<dbReference type="Gene3D" id="3.40.50.720">
    <property type="entry name" value="NAD(P)-binding Rossmann-like Domain"/>
    <property type="match status" value="1"/>
</dbReference>
<dbReference type="EMBL" id="ML220171">
    <property type="protein sequence ID" value="TGZ76618.1"/>
    <property type="molecule type" value="Genomic_DNA"/>
</dbReference>
<evidence type="ECO:0000313" key="3">
    <source>
        <dbReference type="Proteomes" id="UP000298138"/>
    </source>
</evidence>
<dbReference type="GO" id="GO:0005739">
    <property type="term" value="C:mitochondrion"/>
    <property type="evidence" value="ECO:0007669"/>
    <property type="project" value="TreeGrafter"/>
</dbReference>
<dbReference type="Pfam" id="PF08240">
    <property type="entry name" value="ADH_N"/>
    <property type="match status" value="1"/>
</dbReference>
<dbReference type="Proteomes" id="UP000298138">
    <property type="component" value="Unassembled WGS sequence"/>
</dbReference>
<dbReference type="GO" id="GO:0008270">
    <property type="term" value="F:zinc ion binding"/>
    <property type="evidence" value="ECO:0007669"/>
    <property type="project" value="InterPro"/>
</dbReference>
<dbReference type="InterPro" id="IPR051397">
    <property type="entry name" value="Zn-ADH-like_protein"/>
</dbReference>
<feature type="domain" description="Enoyl reductase (ER)" evidence="1">
    <location>
        <begin position="12"/>
        <end position="324"/>
    </location>
</feature>
<dbReference type="OrthoDB" id="10257049at2759"/>
<dbReference type="STRING" id="341454.A0A4S2MQ30"/>
<dbReference type="SUPFAM" id="SSF51735">
    <property type="entry name" value="NAD(P)-binding Rossmann-fold domains"/>
    <property type="match status" value="1"/>
</dbReference>
<gene>
    <name evidence="2" type="ORF">EX30DRAFT_242424</name>
</gene>
<accession>A0A4S2MQ30</accession>
<dbReference type="Pfam" id="PF00107">
    <property type="entry name" value="ADH_zinc_N"/>
    <property type="match status" value="1"/>
</dbReference>
<dbReference type="Gene3D" id="3.90.180.10">
    <property type="entry name" value="Medium-chain alcohol dehydrogenases, catalytic domain"/>
    <property type="match status" value="1"/>
</dbReference>
<dbReference type="PANTHER" id="PTHR43677:SF4">
    <property type="entry name" value="QUINONE OXIDOREDUCTASE-LIKE PROTEIN 2"/>
    <property type="match status" value="1"/>
</dbReference>
<dbReference type="InParanoid" id="A0A4S2MQ30"/>
<reference evidence="2 3" key="1">
    <citation type="submission" date="2019-04" db="EMBL/GenBank/DDBJ databases">
        <title>Comparative genomics and transcriptomics to analyze fruiting body development in filamentous ascomycetes.</title>
        <authorList>
            <consortium name="DOE Joint Genome Institute"/>
            <person name="Lutkenhaus R."/>
            <person name="Traeger S."/>
            <person name="Breuer J."/>
            <person name="Kuo A."/>
            <person name="Lipzen A."/>
            <person name="Pangilinan J."/>
            <person name="Dilworth D."/>
            <person name="Sandor L."/>
            <person name="Poggeler S."/>
            <person name="Barry K."/>
            <person name="Grigoriev I.V."/>
            <person name="Nowrousian M."/>
        </authorList>
    </citation>
    <scope>NUCLEOTIDE SEQUENCE [LARGE SCALE GENOMIC DNA]</scope>
    <source>
        <strain evidence="2 3">CBS 389.68</strain>
    </source>
</reference>
<dbReference type="CDD" id="cd08241">
    <property type="entry name" value="QOR1"/>
    <property type="match status" value="1"/>
</dbReference>
<dbReference type="SMART" id="SM00829">
    <property type="entry name" value="PKS_ER"/>
    <property type="match status" value="1"/>
</dbReference>
<dbReference type="InterPro" id="IPR020843">
    <property type="entry name" value="ER"/>
</dbReference>
<dbReference type="PANTHER" id="PTHR43677">
    <property type="entry name" value="SHORT-CHAIN DEHYDROGENASE/REDUCTASE"/>
    <property type="match status" value="1"/>
</dbReference>
<dbReference type="PROSITE" id="PS01162">
    <property type="entry name" value="QOR_ZETA_CRYSTAL"/>
    <property type="match status" value="1"/>
</dbReference>
<dbReference type="AlphaFoldDB" id="A0A4S2MQ30"/>
<dbReference type="InterPro" id="IPR036291">
    <property type="entry name" value="NAD(P)-bd_dom_sf"/>
</dbReference>
<proteinExistence type="predicted"/>
<keyword evidence="3" id="KW-1185">Reference proteome</keyword>
<protein>
    <submittedName>
        <fullName evidence="2">NAD(P)-binding protein</fullName>
    </submittedName>
</protein>
<dbReference type="SUPFAM" id="SSF50129">
    <property type="entry name" value="GroES-like"/>
    <property type="match status" value="1"/>
</dbReference>
<organism evidence="2 3">
    <name type="scientific">Ascodesmis nigricans</name>
    <dbReference type="NCBI Taxonomy" id="341454"/>
    <lineage>
        <taxon>Eukaryota</taxon>
        <taxon>Fungi</taxon>
        <taxon>Dikarya</taxon>
        <taxon>Ascomycota</taxon>
        <taxon>Pezizomycotina</taxon>
        <taxon>Pezizomycetes</taxon>
        <taxon>Pezizales</taxon>
        <taxon>Ascodesmidaceae</taxon>
        <taxon>Ascodesmis</taxon>
    </lineage>
</organism>
<dbReference type="InterPro" id="IPR002364">
    <property type="entry name" value="Quin_OxRdtase/zeta-crystal_CS"/>
</dbReference>
<sequence>MKGLLVEKYLSGPLDLHPTPLPLPIPSPTQYLIHIHATACNFFDLLQIAGRYQHQPPLPWVAGSEFSGTVLTSPPNAKYPPGTRVFGAAQGGYATHVCAEEEKLRQVPDGWSFVDAAGLFVTAPTSYAGLVVRAGVKKGETVLVHAGAGGVGLAAIQIAKALGARVIASAGSAEKRQVCVDFGADEVIDYSDGEWWKTVLALTGGKGVDVVYDPVGLVDKSLKCVAWNARVLVIGFAAGSIESVKVNRVLLKNCSIVGLHYGMYAKYEPHVVEEVWAGLFSLIAAGKFRPTIWSGGKDYKNGLADVGRALEALGSRKTWGKVVLEVKDEEEEKARL</sequence>
<evidence type="ECO:0000313" key="2">
    <source>
        <dbReference type="EMBL" id="TGZ76618.1"/>
    </source>
</evidence>
<name>A0A4S2MQ30_9PEZI</name>